<evidence type="ECO:0000256" key="1">
    <source>
        <dbReference type="ARBA" id="ARBA00004365"/>
    </source>
</evidence>
<evidence type="ECO:0000259" key="11">
    <source>
        <dbReference type="Pfam" id="PF21158"/>
    </source>
</evidence>
<keyword evidence="8" id="KW-0175">Coiled coil</keyword>
<keyword evidence="13" id="KW-0282">Flagellum</keyword>
<dbReference type="PANTHER" id="PTHR30033:SF1">
    <property type="entry name" value="FLAGELLAR HOOK-ASSOCIATED PROTEIN 1"/>
    <property type="match status" value="1"/>
</dbReference>
<dbReference type="Proteomes" id="UP000306791">
    <property type="component" value="Unassembled WGS sequence"/>
</dbReference>
<feature type="coiled-coil region" evidence="8">
    <location>
        <begin position="153"/>
        <end position="180"/>
    </location>
</feature>
<reference evidence="13 14" key="1">
    <citation type="submission" date="2019-05" db="EMBL/GenBank/DDBJ databases">
        <title>Microbulbifer harenosus sp. nov., an alginate-degrading bacterium isolated from coastal sand.</title>
        <authorList>
            <person name="Huang H."/>
            <person name="Mo K."/>
            <person name="Bao S."/>
        </authorList>
    </citation>
    <scope>NUCLEOTIDE SEQUENCE [LARGE SCALE GENOMIC DNA]</scope>
    <source>
        <strain evidence="13 14">HB161719</strain>
    </source>
</reference>
<dbReference type="InterPro" id="IPR010930">
    <property type="entry name" value="Flg_bb/hook_C_dom"/>
</dbReference>
<dbReference type="Pfam" id="PF06429">
    <property type="entry name" value="Flg_bbr_C"/>
    <property type="match status" value="1"/>
</dbReference>
<evidence type="ECO:0000259" key="10">
    <source>
        <dbReference type="Pfam" id="PF06429"/>
    </source>
</evidence>
<evidence type="ECO:0000256" key="3">
    <source>
        <dbReference type="ARBA" id="ARBA00009677"/>
    </source>
</evidence>
<keyword evidence="13" id="KW-0966">Cell projection</keyword>
<dbReference type="InterPro" id="IPR002371">
    <property type="entry name" value="FlgK"/>
</dbReference>
<dbReference type="PANTHER" id="PTHR30033">
    <property type="entry name" value="FLAGELLAR HOOK-ASSOCIATED PROTEIN 1"/>
    <property type="match status" value="1"/>
</dbReference>
<evidence type="ECO:0000259" key="12">
    <source>
        <dbReference type="Pfam" id="PF22638"/>
    </source>
</evidence>
<evidence type="ECO:0000313" key="13">
    <source>
        <dbReference type="EMBL" id="TLM79968.1"/>
    </source>
</evidence>
<evidence type="ECO:0000256" key="4">
    <source>
        <dbReference type="ARBA" id="ARBA00016244"/>
    </source>
</evidence>
<feature type="domain" description="Flagellar hook-associated protein FlgK helical" evidence="12">
    <location>
        <begin position="83"/>
        <end position="318"/>
    </location>
</feature>
<evidence type="ECO:0000256" key="6">
    <source>
        <dbReference type="ARBA" id="ARBA00023143"/>
    </source>
</evidence>
<dbReference type="InterPro" id="IPR049119">
    <property type="entry name" value="FlgK_D2-like"/>
</dbReference>
<evidence type="ECO:0000259" key="9">
    <source>
        <dbReference type="Pfam" id="PF00460"/>
    </source>
</evidence>
<comment type="similarity">
    <text evidence="3 7">Belongs to the flagella basal body rod proteins family.</text>
</comment>
<keyword evidence="13" id="KW-0969">Cilium</keyword>
<gene>
    <name evidence="7 13" type="primary">flgK</name>
    <name evidence="13" type="ORF">FDY93_00910</name>
</gene>
<evidence type="ECO:0000313" key="14">
    <source>
        <dbReference type="Proteomes" id="UP000306791"/>
    </source>
</evidence>
<name>A0ABY2UMX4_9GAMM</name>
<evidence type="ECO:0000256" key="2">
    <source>
        <dbReference type="ARBA" id="ARBA00004613"/>
    </source>
</evidence>
<dbReference type="InterPro" id="IPR001444">
    <property type="entry name" value="Flag_bb_rod_N"/>
</dbReference>
<dbReference type="InterPro" id="IPR053927">
    <property type="entry name" value="FlgK_helical"/>
</dbReference>
<dbReference type="NCBIfam" id="TIGR02492">
    <property type="entry name" value="flgK_ends"/>
    <property type="match status" value="1"/>
</dbReference>
<feature type="domain" description="Flagellar basal-body/hook protein C-terminal" evidence="10">
    <location>
        <begin position="499"/>
        <end position="537"/>
    </location>
</feature>
<dbReference type="EMBL" id="VANI01000001">
    <property type="protein sequence ID" value="TLM79968.1"/>
    <property type="molecule type" value="Genomic_DNA"/>
</dbReference>
<evidence type="ECO:0000256" key="5">
    <source>
        <dbReference type="ARBA" id="ARBA00022525"/>
    </source>
</evidence>
<organism evidence="13 14">
    <name type="scientific">Microbulbifer harenosus</name>
    <dbReference type="NCBI Taxonomy" id="2576840"/>
    <lineage>
        <taxon>Bacteria</taxon>
        <taxon>Pseudomonadati</taxon>
        <taxon>Pseudomonadota</taxon>
        <taxon>Gammaproteobacteria</taxon>
        <taxon>Cellvibrionales</taxon>
        <taxon>Microbulbiferaceae</taxon>
        <taxon>Microbulbifer</taxon>
    </lineage>
</organism>
<proteinExistence type="inferred from homology"/>
<sequence>MSIFSIGLSGLSAAQNALNTTSNNISNVYTPGYNRELTLLSERNGLGGVTVDDIQRQFDSFVAGQLNRANSQTSALGSYVTQISQIDNLLADQDAGLAPLMQNFFSAFEDLVSAPSDPAARQGVIGAADTLSAQFRSFDEFLNDMQDGINSQIRDEITQVNNTAAQIANLNREIALAKAKHGEAPNSLLNQRDQLVADLSTRIDVELSVQESGTYNLSIGNGQPIVAGSRSFELEAVASASDPARSVVGYHDAAGNLVELKQDSISGGSLGGLLSFRTEALDKTQNQLGQLAVTLASAINEQHRAGFDLNGDAGGDMFSVGEPRALRNANNTGSAEFSAAFSDLGQLAATDYELKVTDAASGEFQVTRVDNGERVTATLDANGQLNFGGVVLTIDDAAALADGDRFSLQPVRGTASAMENLIADTSAIAAGAGGGSGDNENALALQALQQKSLVGGSATFNGAYAIMVSDAGNLTNIAQVNLDARQGLSEQLAALQQSESGVNLDEEAANLIRYQQFYQANARVIQTASTVLDEILGLR</sequence>
<evidence type="ECO:0000256" key="7">
    <source>
        <dbReference type="RuleBase" id="RU362065"/>
    </source>
</evidence>
<keyword evidence="6 7" id="KW-0975">Bacterial flagellum</keyword>
<keyword evidence="5 7" id="KW-0964">Secreted</keyword>
<comment type="caution">
    <text evidence="13">The sequence shown here is derived from an EMBL/GenBank/DDBJ whole genome shotgun (WGS) entry which is preliminary data.</text>
</comment>
<dbReference type="Pfam" id="PF22638">
    <property type="entry name" value="FlgK_D1"/>
    <property type="match status" value="1"/>
</dbReference>
<evidence type="ECO:0000256" key="8">
    <source>
        <dbReference type="SAM" id="Coils"/>
    </source>
</evidence>
<feature type="domain" description="Flagellar hook-associated protein 1 D2-like" evidence="11">
    <location>
        <begin position="327"/>
        <end position="410"/>
    </location>
</feature>
<dbReference type="PRINTS" id="PR01005">
    <property type="entry name" value="FLGHOOKAP1"/>
</dbReference>
<dbReference type="Pfam" id="PF00460">
    <property type="entry name" value="Flg_bb_rod"/>
    <property type="match status" value="1"/>
</dbReference>
<dbReference type="Pfam" id="PF21158">
    <property type="entry name" value="flgK_1st_1"/>
    <property type="match status" value="1"/>
</dbReference>
<feature type="domain" description="Flagellar basal body rod protein N-terminal" evidence="9">
    <location>
        <begin position="6"/>
        <end position="33"/>
    </location>
</feature>
<protein>
    <recommendedName>
        <fullName evidence="4 7">Flagellar hook-associated protein 1</fullName>
        <shortName evidence="7">HAP1</shortName>
    </recommendedName>
</protein>
<comment type="subcellular location">
    <subcellularLocation>
        <location evidence="1 7">Bacterial flagellum</location>
    </subcellularLocation>
    <subcellularLocation>
        <location evidence="2 7">Secreted</location>
    </subcellularLocation>
</comment>
<keyword evidence="14" id="KW-1185">Reference proteome</keyword>
<accession>A0ABY2UMX4</accession>
<dbReference type="RefSeq" id="WP_138233853.1">
    <property type="nucleotide sequence ID" value="NZ_CP185860.1"/>
</dbReference>
<dbReference type="SUPFAM" id="SSF64518">
    <property type="entry name" value="Phase 1 flagellin"/>
    <property type="match status" value="1"/>
</dbReference>